<dbReference type="GO" id="GO:0005737">
    <property type="term" value="C:cytoplasm"/>
    <property type="evidence" value="ECO:0007669"/>
    <property type="project" value="TreeGrafter"/>
</dbReference>
<dbReference type="InterPro" id="IPR016161">
    <property type="entry name" value="Ald_DH/histidinol_DH"/>
</dbReference>
<protein>
    <recommendedName>
        <fullName evidence="4">Aldehyde dehydrogenase</fullName>
    </recommendedName>
</protein>
<keyword evidence="3" id="KW-0520">NAD</keyword>
<dbReference type="CDD" id="cd07087">
    <property type="entry name" value="ALDH_F3-13-14_CALDH-like"/>
    <property type="match status" value="1"/>
</dbReference>
<dbReference type="PIRSF" id="PIRSF036492">
    <property type="entry name" value="ALDH"/>
    <property type="match status" value="1"/>
</dbReference>
<keyword evidence="7" id="KW-1185">Reference proteome</keyword>
<feature type="active site" evidence="5">
    <location>
        <position position="243"/>
    </location>
</feature>
<dbReference type="InterPro" id="IPR016160">
    <property type="entry name" value="Ald_DH_CS_CYS"/>
</dbReference>
<dbReference type="AlphaFoldDB" id="A0A0K0FVU3"/>
<dbReference type="FunFam" id="3.40.309.10:FF:000003">
    <property type="entry name" value="Aldehyde dehydrogenase"/>
    <property type="match status" value="1"/>
</dbReference>
<dbReference type="Pfam" id="PF00171">
    <property type="entry name" value="Aldedh"/>
    <property type="match status" value="1"/>
</dbReference>
<dbReference type="InterPro" id="IPR016163">
    <property type="entry name" value="Ald_DH_C"/>
</dbReference>
<reference evidence="7" key="1">
    <citation type="submission" date="2014-07" db="EMBL/GenBank/DDBJ databases">
        <authorList>
            <person name="Martin A.A"/>
            <person name="De Silva N."/>
        </authorList>
    </citation>
    <scope>NUCLEOTIDE SEQUENCE</scope>
</reference>
<name>A0A0K0FVU3_STRVS</name>
<evidence type="ECO:0000256" key="5">
    <source>
        <dbReference type="PIRSR" id="PIRSR036492-1"/>
    </source>
</evidence>
<dbReference type="InterPro" id="IPR015590">
    <property type="entry name" value="Aldehyde_DH_dom"/>
</dbReference>
<dbReference type="GO" id="GO:0004029">
    <property type="term" value="F:aldehyde dehydrogenase (NAD+) activity"/>
    <property type="evidence" value="ECO:0007669"/>
    <property type="project" value="TreeGrafter"/>
</dbReference>
<proteinExistence type="inferred from homology"/>
<feature type="active site" evidence="5">
    <location>
        <position position="209"/>
    </location>
</feature>
<dbReference type="STRING" id="75913.A0A0K0FVU3"/>
<feature type="domain" description="Aldehyde dehydrogenase" evidence="6">
    <location>
        <begin position="22"/>
        <end position="429"/>
    </location>
</feature>
<dbReference type="SUPFAM" id="SSF53720">
    <property type="entry name" value="ALDH-like"/>
    <property type="match status" value="1"/>
</dbReference>
<sequence>MKSTEIVEKLRENFNNGCLDSYDKRKEQLLQLKKMLVDNEKEFIEALWKDLHKSEQETLLYETHFIVEEIDQTISELKSWMAPKKVSKNILQIIDGAYTKKEPLGVVLIIGAWNFPVQLLFGPMIGAIAAGNAVVLKPSEIAVHTSALIAKLIPSYLSTDAVSIVTGGSEETTALLKNRFDYIFFTGSYSVGKIVYKAAAEHLTPVTLELGGKCPVIIDDNVDIDIAARRIAWGKLTNCGQICVAADYVLMINKNKERFIQVFRDSIKEFYGEKIEESPDYCRIINEKHFDRISALLNNTKGKVVIGGDSNKNNLFIPPTVVDNVKEDDSLMSEELFAPVLPIVDCESIDNAIEFLKKKPKPLSLYLFSDNQTNIDKVLNKTSSGNLLINDLLLNMCCEHLPFGGVGASGFGRYHGKYSFDTFSHEKAVLHRTTWFENVLFMRYPPYEEKKITWAKRISKKIKIPF</sequence>
<evidence type="ECO:0000256" key="4">
    <source>
        <dbReference type="PIRNR" id="PIRNR036492"/>
    </source>
</evidence>
<evidence type="ECO:0000259" key="6">
    <source>
        <dbReference type="Pfam" id="PF00171"/>
    </source>
</evidence>
<organism evidence="7 8">
    <name type="scientific">Strongyloides venezuelensis</name>
    <name type="common">Threadworm</name>
    <dbReference type="NCBI Taxonomy" id="75913"/>
    <lineage>
        <taxon>Eukaryota</taxon>
        <taxon>Metazoa</taxon>
        <taxon>Ecdysozoa</taxon>
        <taxon>Nematoda</taxon>
        <taxon>Chromadorea</taxon>
        <taxon>Rhabditida</taxon>
        <taxon>Tylenchina</taxon>
        <taxon>Panagrolaimomorpha</taxon>
        <taxon>Strongyloidoidea</taxon>
        <taxon>Strongyloididae</taxon>
        <taxon>Strongyloides</taxon>
    </lineage>
</organism>
<evidence type="ECO:0000313" key="8">
    <source>
        <dbReference type="WBParaSite" id="SVE_1646000.1"/>
    </source>
</evidence>
<dbReference type="InterPro" id="IPR012394">
    <property type="entry name" value="Aldehyde_DH_NAD(P)"/>
</dbReference>
<evidence type="ECO:0000256" key="1">
    <source>
        <dbReference type="ARBA" id="ARBA00009986"/>
    </source>
</evidence>
<dbReference type="PROSITE" id="PS00070">
    <property type="entry name" value="ALDEHYDE_DEHYDR_CYS"/>
    <property type="match status" value="1"/>
</dbReference>
<comment type="similarity">
    <text evidence="1 4">Belongs to the aldehyde dehydrogenase family.</text>
</comment>
<keyword evidence="2 4" id="KW-0560">Oxidoreductase</keyword>
<dbReference type="InterPro" id="IPR016162">
    <property type="entry name" value="Ald_DH_N"/>
</dbReference>
<evidence type="ECO:0000256" key="2">
    <source>
        <dbReference type="ARBA" id="ARBA00023002"/>
    </source>
</evidence>
<dbReference type="Gene3D" id="3.40.309.10">
    <property type="entry name" value="Aldehyde Dehydrogenase, Chain A, domain 2"/>
    <property type="match status" value="1"/>
</dbReference>
<dbReference type="Gene3D" id="3.40.605.10">
    <property type="entry name" value="Aldehyde Dehydrogenase, Chain A, domain 1"/>
    <property type="match status" value="1"/>
</dbReference>
<reference evidence="8" key="2">
    <citation type="submission" date="2015-08" db="UniProtKB">
        <authorList>
            <consortium name="WormBaseParasite"/>
        </authorList>
    </citation>
    <scope>IDENTIFICATION</scope>
</reference>
<dbReference type="WBParaSite" id="SVE_1646000.1">
    <property type="protein sequence ID" value="SVE_1646000.1"/>
    <property type="gene ID" value="SVE_1646000"/>
</dbReference>
<dbReference type="GO" id="GO:0006081">
    <property type="term" value="P:aldehyde metabolic process"/>
    <property type="evidence" value="ECO:0007669"/>
    <property type="project" value="InterPro"/>
</dbReference>
<dbReference type="PANTHER" id="PTHR43570">
    <property type="entry name" value="ALDEHYDE DEHYDROGENASE"/>
    <property type="match status" value="1"/>
</dbReference>
<dbReference type="PANTHER" id="PTHR43570:SF16">
    <property type="entry name" value="ALDEHYDE DEHYDROGENASE TYPE III, ISOFORM Q"/>
    <property type="match status" value="1"/>
</dbReference>
<evidence type="ECO:0000313" key="7">
    <source>
        <dbReference type="Proteomes" id="UP000035680"/>
    </source>
</evidence>
<evidence type="ECO:0000256" key="3">
    <source>
        <dbReference type="ARBA" id="ARBA00023027"/>
    </source>
</evidence>
<dbReference type="FunFam" id="3.40.605.10:FF:000004">
    <property type="entry name" value="Aldehyde dehydrogenase"/>
    <property type="match status" value="1"/>
</dbReference>
<accession>A0A0K0FVU3</accession>
<dbReference type="Proteomes" id="UP000035680">
    <property type="component" value="Unassembled WGS sequence"/>
</dbReference>